<reference evidence="12 13" key="1">
    <citation type="journal article" date="2024" name="Nat. Commun.">
        <title>Phylogenomics reveals the evolutionary origins of lichenization in chlorophyte algae.</title>
        <authorList>
            <person name="Puginier C."/>
            <person name="Libourel C."/>
            <person name="Otte J."/>
            <person name="Skaloud P."/>
            <person name="Haon M."/>
            <person name="Grisel S."/>
            <person name="Petersen M."/>
            <person name="Berrin J.G."/>
            <person name="Delaux P.M."/>
            <person name="Dal Grande F."/>
            <person name="Keller J."/>
        </authorList>
    </citation>
    <scope>NUCLEOTIDE SEQUENCE [LARGE SCALE GENOMIC DNA]</scope>
    <source>
        <strain evidence="12 13">SAG 2145</strain>
    </source>
</reference>
<dbReference type="PANTHER" id="PTHR11136">
    <property type="entry name" value="FOLYLPOLYGLUTAMATE SYNTHASE-RELATED"/>
    <property type="match status" value="1"/>
</dbReference>
<dbReference type="InterPro" id="IPR036615">
    <property type="entry name" value="Mur_ligase_C_dom_sf"/>
</dbReference>
<organism evidence="12 13">
    <name type="scientific">Apatococcus lobatus</name>
    <dbReference type="NCBI Taxonomy" id="904363"/>
    <lineage>
        <taxon>Eukaryota</taxon>
        <taxon>Viridiplantae</taxon>
        <taxon>Chlorophyta</taxon>
        <taxon>core chlorophytes</taxon>
        <taxon>Trebouxiophyceae</taxon>
        <taxon>Chlorellales</taxon>
        <taxon>Chlorellaceae</taxon>
        <taxon>Apatococcus</taxon>
    </lineage>
</organism>
<evidence type="ECO:0000256" key="9">
    <source>
        <dbReference type="ARBA" id="ARBA00047493"/>
    </source>
</evidence>
<dbReference type="Pfam" id="PF08245">
    <property type="entry name" value="Mur_ligase_M"/>
    <property type="match status" value="1"/>
</dbReference>
<proteinExistence type="inferred from homology"/>
<evidence type="ECO:0000259" key="11">
    <source>
        <dbReference type="Pfam" id="PF08245"/>
    </source>
</evidence>
<evidence type="ECO:0000256" key="7">
    <source>
        <dbReference type="ARBA" id="ARBA00022840"/>
    </source>
</evidence>
<dbReference type="EMBL" id="JALJOS010000014">
    <property type="protein sequence ID" value="KAK9831180.1"/>
    <property type="molecule type" value="Genomic_DNA"/>
</dbReference>
<evidence type="ECO:0000256" key="2">
    <source>
        <dbReference type="ARBA" id="ARBA00008276"/>
    </source>
</evidence>
<dbReference type="Pfam" id="PF02875">
    <property type="entry name" value="Mur_ligase_C"/>
    <property type="match status" value="1"/>
</dbReference>
<keyword evidence="5" id="KW-0479">Metal-binding</keyword>
<feature type="domain" description="Mur ligase C-terminal" evidence="10">
    <location>
        <begin position="350"/>
        <end position="460"/>
    </location>
</feature>
<evidence type="ECO:0000313" key="12">
    <source>
        <dbReference type="EMBL" id="KAK9831180.1"/>
    </source>
</evidence>
<accession>A0AAW1RAX6</accession>
<evidence type="ECO:0000256" key="5">
    <source>
        <dbReference type="ARBA" id="ARBA00022723"/>
    </source>
</evidence>
<dbReference type="NCBIfam" id="TIGR01499">
    <property type="entry name" value="folC"/>
    <property type="match status" value="1"/>
</dbReference>
<dbReference type="SUPFAM" id="SSF53623">
    <property type="entry name" value="MurD-like peptide ligases, catalytic domain"/>
    <property type="match status" value="1"/>
</dbReference>
<dbReference type="GO" id="GO:0004326">
    <property type="term" value="F:tetrahydrofolylpolyglutamate synthase activity"/>
    <property type="evidence" value="ECO:0007669"/>
    <property type="project" value="UniProtKB-EC"/>
</dbReference>
<sequence>MQSLAGFLRPSLHTRPFNRVKAVLSGLQDFEKLGIPEGAGKDGPQGFDLARMHSLLKAMGDPHQSWPAVHIAGSKGKGSTVAFLSSILRQSFSKVGAYSSPHLHSIEERIAINGKPISRQAFDQLAMDNRKLLEQTQKDCNGALTHFEALTALAFKHFQQQGVEMGVIETGLGGARDATNVFGDQLQLAIITAVGTEHSAALGGSLESIAEAKAGIMKRHKPVVLAHQPEAEARKVLERKANELHCPVYNAESTIKLHLKGLQTSNDQLRQNVFVERLGVPPDGPLCGEPSSQQSGVSISLAGEHQLQNAATAVTAVLALRDSGILPSMTTEMVLKGLQEASLPGRFQVGRLEAGNSQHAHWLVCDGAHTPASSKALADTLRQVFPDTPLAFIVGMATDKDHLGFCQALREAHPSVAIFCSPQIAGASDRSAAPGMVVAQWQAAGMTNTNLPRCRELIQASMGPALQKAKMELDAHNKPGVVCVTGSLHAAAEALRLTGLA</sequence>
<dbReference type="InterPro" id="IPR036565">
    <property type="entry name" value="Mur-like_cat_sf"/>
</dbReference>
<feature type="domain" description="Mur ligase central" evidence="11">
    <location>
        <begin position="71"/>
        <end position="316"/>
    </location>
</feature>
<dbReference type="FunFam" id="3.40.1190.10:FF:000011">
    <property type="entry name" value="Folylpolyglutamate synthase/dihydrofolate synthase"/>
    <property type="match status" value="1"/>
</dbReference>
<dbReference type="GO" id="GO:0008841">
    <property type="term" value="F:dihydrofolate synthase activity"/>
    <property type="evidence" value="ECO:0007669"/>
    <property type="project" value="TreeGrafter"/>
</dbReference>
<protein>
    <recommendedName>
        <fullName evidence="3">tetrahydrofolate synthase</fullName>
        <ecNumber evidence="3">6.3.2.17</ecNumber>
    </recommendedName>
</protein>
<keyword evidence="6" id="KW-0547">Nucleotide-binding</keyword>
<evidence type="ECO:0000256" key="6">
    <source>
        <dbReference type="ARBA" id="ARBA00022741"/>
    </source>
</evidence>
<dbReference type="EC" id="6.3.2.17" evidence="3"/>
<comment type="cofactor">
    <cofactor evidence="1">
        <name>Mg(2+)</name>
        <dbReference type="ChEBI" id="CHEBI:18420"/>
    </cofactor>
</comment>
<dbReference type="GO" id="GO:0005737">
    <property type="term" value="C:cytoplasm"/>
    <property type="evidence" value="ECO:0007669"/>
    <property type="project" value="TreeGrafter"/>
</dbReference>
<keyword evidence="8" id="KW-0460">Magnesium</keyword>
<evidence type="ECO:0000256" key="3">
    <source>
        <dbReference type="ARBA" id="ARBA00013025"/>
    </source>
</evidence>
<dbReference type="AlphaFoldDB" id="A0AAW1RAX6"/>
<comment type="similarity">
    <text evidence="2">Belongs to the folylpolyglutamate synthase family.</text>
</comment>
<comment type="caution">
    <text evidence="12">The sequence shown here is derived from an EMBL/GenBank/DDBJ whole genome shotgun (WGS) entry which is preliminary data.</text>
</comment>
<keyword evidence="13" id="KW-1185">Reference proteome</keyword>
<evidence type="ECO:0000313" key="13">
    <source>
        <dbReference type="Proteomes" id="UP001438707"/>
    </source>
</evidence>
<dbReference type="SUPFAM" id="SSF53244">
    <property type="entry name" value="MurD-like peptide ligases, peptide-binding domain"/>
    <property type="match status" value="1"/>
</dbReference>
<dbReference type="InterPro" id="IPR004101">
    <property type="entry name" value="Mur_ligase_C"/>
</dbReference>
<evidence type="ECO:0000256" key="8">
    <source>
        <dbReference type="ARBA" id="ARBA00022842"/>
    </source>
</evidence>
<gene>
    <name evidence="12" type="ORF">WJX74_006402</name>
</gene>
<dbReference type="GO" id="GO:0046872">
    <property type="term" value="F:metal ion binding"/>
    <property type="evidence" value="ECO:0007669"/>
    <property type="project" value="UniProtKB-KW"/>
</dbReference>
<keyword evidence="4" id="KW-0436">Ligase</keyword>
<name>A0AAW1RAX6_9CHLO</name>
<evidence type="ECO:0000256" key="1">
    <source>
        <dbReference type="ARBA" id="ARBA00001946"/>
    </source>
</evidence>
<dbReference type="Proteomes" id="UP001438707">
    <property type="component" value="Unassembled WGS sequence"/>
</dbReference>
<keyword evidence="7" id="KW-0067">ATP-binding</keyword>
<dbReference type="InterPro" id="IPR013221">
    <property type="entry name" value="Mur_ligase_cen"/>
</dbReference>
<dbReference type="Gene3D" id="3.40.1190.10">
    <property type="entry name" value="Mur-like, catalytic domain"/>
    <property type="match status" value="1"/>
</dbReference>
<dbReference type="InterPro" id="IPR001645">
    <property type="entry name" value="Folylpolyglutamate_synth"/>
</dbReference>
<comment type="catalytic activity">
    <reaction evidence="9">
        <text>(6S)-5,6,7,8-tetrahydrofolyl-(gamma-L-Glu)(n) + L-glutamate + ATP = (6S)-5,6,7,8-tetrahydrofolyl-(gamma-L-Glu)(n+1) + ADP + phosphate + H(+)</text>
        <dbReference type="Rhea" id="RHEA:10580"/>
        <dbReference type="Rhea" id="RHEA-COMP:14738"/>
        <dbReference type="Rhea" id="RHEA-COMP:14740"/>
        <dbReference type="ChEBI" id="CHEBI:15378"/>
        <dbReference type="ChEBI" id="CHEBI:29985"/>
        <dbReference type="ChEBI" id="CHEBI:30616"/>
        <dbReference type="ChEBI" id="CHEBI:43474"/>
        <dbReference type="ChEBI" id="CHEBI:141005"/>
        <dbReference type="ChEBI" id="CHEBI:456216"/>
        <dbReference type="EC" id="6.3.2.17"/>
    </reaction>
</comment>
<evidence type="ECO:0000259" key="10">
    <source>
        <dbReference type="Pfam" id="PF02875"/>
    </source>
</evidence>
<dbReference type="PANTHER" id="PTHR11136:SF0">
    <property type="entry name" value="DIHYDROFOLATE SYNTHETASE-RELATED"/>
    <property type="match status" value="1"/>
</dbReference>
<evidence type="ECO:0000256" key="4">
    <source>
        <dbReference type="ARBA" id="ARBA00022598"/>
    </source>
</evidence>
<dbReference type="Gene3D" id="3.90.190.20">
    <property type="entry name" value="Mur ligase, C-terminal domain"/>
    <property type="match status" value="1"/>
</dbReference>
<dbReference type="GO" id="GO:0005524">
    <property type="term" value="F:ATP binding"/>
    <property type="evidence" value="ECO:0007669"/>
    <property type="project" value="UniProtKB-KW"/>
</dbReference>